<dbReference type="Gene3D" id="1.10.3790.10">
    <property type="entry name" value="NinB"/>
    <property type="match status" value="1"/>
</dbReference>
<dbReference type="AlphaFoldDB" id="A0A2M9GPZ5"/>
<name>A0A2M9GPZ5_9BURK</name>
<organism evidence="1 2">
    <name type="scientific">Achromobacter ruhlandii</name>
    <dbReference type="NCBI Taxonomy" id="72557"/>
    <lineage>
        <taxon>Bacteria</taxon>
        <taxon>Pseudomonadati</taxon>
        <taxon>Pseudomonadota</taxon>
        <taxon>Betaproteobacteria</taxon>
        <taxon>Burkholderiales</taxon>
        <taxon>Alcaligenaceae</taxon>
        <taxon>Achromobacter</taxon>
    </lineage>
</organism>
<dbReference type="Pfam" id="PF05772">
    <property type="entry name" value="NinB"/>
    <property type="match status" value="1"/>
</dbReference>
<accession>A0A2M9GPZ5</accession>
<gene>
    <name evidence="1" type="ORF">LMG3328_05727</name>
</gene>
<proteinExistence type="predicted"/>
<reference evidence="1 2" key="1">
    <citation type="submission" date="2020-04" db="EMBL/GenBank/DDBJ databases">
        <authorList>
            <person name="De Canck E."/>
        </authorList>
    </citation>
    <scope>NUCLEOTIDE SEQUENCE [LARGE SCALE GENOMIC DNA]</scope>
    <source>
        <strain evidence="1 2">LMG 3328</strain>
    </source>
</reference>
<evidence type="ECO:0000313" key="2">
    <source>
        <dbReference type="Proteomes" id="UP000494122"/>
    </source>
</evidence>
<dbReference type="Proteomes" id="UP000494122">
    <property type="component" value="Unassembled WGS sequence"/>
</dbReference>
<sequence>MERQVFILSHPLARRNAAHACAVAPDGYRVEIKERTRTLDQNDLLWSILTDLSKQVDWSINGKLEKLSPEDWKDILTASLDQEHRIAEGVRGGFVMLGRRTSKMGVRKMSELIDFAHSVGDEKGVKWSPTSIGREAL</sequence>
<dbReference type="InterPro" id="IPR036619">
    <property type="entry name" value="NinB_sf"/>
</dbReference>
<evidence type="ECO:0008006" key="3">
    <source>
        <dbReference type="Google" id="ProtNLM"/>
    </source>
</evidence>
<dbReference type="InterPro" id="IPR008711">
    <property type="entry name" value="Recombinase_NinB"/>
</dbReference>
<dbReference type="EMBL" id="CADILE010000028">
    <property type="protein sequence ID" value="CAB3924835.1"/>
    <property type="molecule type" value="Genomic_DNA"/>
</dbReference>
<protein>
    <recommendedName>
        <fullName evidence="3">Recombination protein NinB</fullName>
    </recommendedName>
</protein>
<evidence type="ECO:0000313" key="1">
    <source>
        <dbReference type="EMBL" id="CAB3924835.1"/>
    </source>
</evidence>
<dbReference type="RefSeq" id="WP_100509532.1">
    <property type="nucleotide sequence ID" value="NZ_CADILE010000028.1"/>
</dbReference>
<dbReference type="SUPFAM" id="SSF103370">
    <property type="entry name" value="NinB"/>
    <property type="match status" value="1"/>
</dbReference>